<evidence type="ECO:0000256" key="1">
    <source>
        <dbReference type="SAM" id="Phobius"/>
    </source>
</evidence>
<protein>
    <submittedName>
        <fullName evidence="2">Uncharacterized protein</fullName>
    </submittedName>
</protein>
<dbReference type="RefSeq" id="WP_226751648.1">
    <property type="nucleotide sequence ID" value="NZ_JAEINI020000008.1"/>
</dbReference>
<proteinExistence type="predicted"/>
<keyword evidence="1" id="KW-0812">Transmembrane</keyword>
<name>A0ABS8C5H7_9ALTE</name>
<accession>A0ABS8C5H7</accession>
<keyword evidence="1" id="KW-0472">Membrane</keyword>
<organism evidence="2 3">
    <name type="scientific">Alishewanella maricola</name>
    <dbReference type="NCBI Taxonomy" id="2795740"/>
    <lineage>
        <taxon>Bacteria</taxon>
        <taxon>Pseudomonadati</taxon>
        <taxon>Pseudomonadota</taxon>
        <taxon>Gammaproteobacteria</taxon>
        <taxon>Alteromonadales</taxon>
        <taxon>Alteromonadaceae</taxon>
        <taxon>Alishewanella</taxon>
    </lineage>
</organism>
<dbReference type="EMBL" id="JAEINI020000008">
    <property type="protein sequence ID" value="MCB5227584.1"/>
    <property type="molecule type" value="Genomic_DNA"/>
</dbReference>
<sequence length="122" mass="13198">MFILIGMSFLVLTSIGDSYYRDWVYANQIADFGLADYLPSITGTITSIFLLIGLAKDGITKAPESALWITCGCATYECLQPVVGTGVFDPQDLIAVFVTGGIVVFTLNKVNVSILRTVKHQA</sequence>
<dbReference type="Proteomes" id="UP000633814">
    <property type="component" value="Unassembled WGS sequence"/>
</dbReference>
<keyword evidence="1" id="KW-1133">Transmembrane helix</keyword>
<keyword evidence="3" id="KW-1185">Reference proteome</keyword>
<evidence type="ECO:0000313" key="3">
    <source>
        <dbReference type="Proteomes" id="UP000633814"/>
    </source>
</evidence>
<comment type="caution">
    <text evidence="2">The sequence shown here is derived from an EMBL/GenBank/DDBJ whole genome shotgun (WGS) entry which is preliminary data.</text>
</comment>
<reference evidence="2 3" key="1">
    <citation type="submission" date="2021-10" db="EMBL/GenBank/DDBJ databases">
        <title>Alishewanella koreense sp. nov. isolated from seawater of southwestern coast in South Korea and the proposal for the reclassification of Rheinheimera perlucida and Rheinheimera tuosuensis as Arsukibacterium perlucida and Arsukibacterium tuosuensis.</title>
        <authorList>
            <person name="Kim K.H."/>
            <person name="Ruan W."/>
            <person name="Kim K.R."/>
            <person name="Baek J.H."/>
            <person name="Jeon C.O."/>
        </authorList>
    </citation>
    <scope>NUCLEOTIDE SEQUENCE [LARGE SCALE GENOMIC DNA]</scope>
    <source>
        <strain evidence="2 3">16-MA</strain>
    </source>
</reference>
<gene>
    <name evidence="2" type="ORF">JAO78_012255</name>
</gene>
<feature type="transmembrane region" description="Helical" evidence="1">
    <location>
        <begin position="32"/>
        <end position="55"/>
    </location>
</feature>
<evidence type="ECO:0000313" key="2">
    <source>
        <dbReference type="EMBL" id="MCB5227584.1"/>
    </source>
</evidence>